<dbReference type="RefSeq" id="XP_010242969.1">
    <property type="nucleotide sequence ID" value="XM_010244667.2"/>
</dbReference>
<feature type="compositionally biased region" description="Low complexity" evidence="9">
    <location>
        <begin position="327"/>
        <end position="342"/>
    </location>
</feature>
<evidence type="ECO:0000256" key="8">
    <source>
        <dbReference type="SAM" id="Coils"/>
    </source>
</evidence>
<comment type="subcellular location">
    <subcellularLocation>
        <location evidence="2 7">Cytoplasmic vesicle membrane</location>
        <topology evidence="2 7">Peripheral membrane protein</topology>
        <orientation evidence="2 7">Cytoplasmic side</orientation>
    </subcellularLocation>
    <subcellularLocation>
        <location evidence="7">Membrane</location>
        <location evidence="7">Coated pit</location>
        <topology evidence="7">Peripheral membrane protein</topology>
        <orientation evidence="7">Cytoplasmic side</orientation>
    </subcellularLocation>
    <text evidence="7">Cytoplasmic face of coated pits and vesicles.</text>
</comment>
<comment type="similarity">
    <text evidence="3 7">Belongs to the clathrin light chain family.</text>
</comment>
<feature type="compositionally biased region" description="Basic and acidic residues" evidence="9">
    <location>
        <begin position="12"/>
        <end position="22"/>
    </location>
</feature>
<dbReference type="eggNOG" id="ENOG502QVX7">
    <property type="taxonomic scope" value="Eukaryota"/>
</dbReference>
<dbReference type="FunCoup" id="A0A1U7YUP7">
    <property type="interactions" value="3815"/>
</dbReference>
<dbReference type="Pfam" id="PF01086">
    <property type="entry name" value="Clathrin_lg_ch"/>
    <property type="match status" value="1"/>
</dbReference>
<dbReference type="KEGG" id="nnu:104587174"/>
<evidence type="ECO:0000256" key="7">
    <source>
        <dbReference type="RuleBase" id="RU363137"/>
    </source>
</evidence>
<dbReference type="GO" id="GO:0005198">
    <property type="term" value="F:structural molecule activity"/>
    <property type="evidence" value="ECO:0007669"/>
    <property type="project" value="InterPro"/>
</dbReference>
<organism evidence="10 11">
    <name type="scientific">Nelumbo nucifera</name>
    <name type="common">Sacred lotus</name>
    <dbReference type="NCBI Taxonomy" id="4432"/>
    <lineage>
        <taxon>Eukaryota</taxon>
        <taxon>Viridiplantae</taxon>
        <taxon>Streptophyta</taxon>
        <taxon>Embryophyta</taxon>
        <taxon>Tracheophyta</taxon>
        <taxon>Spermatophyta</taxon>
        <taxon>Magnoliopsida</taxon>
        <taxon>Proteales</taxon>
        <taxon>Nelumbonaceae</taxon>
        <taxon>Nelumbo</taxon>
    </lineage>
</organism>
<accession>A0A1U7YUP7</accession>
<proteinExistence type="inferred from homology"/>
<dbReference type="Proteomes" id="UP000189703">
    <property type="component" value="Unplaced"/>
</dbReference>
<dbReference type="GeneID" id="104587174"/>
<evidence type="ECO:0000313" key="10">
    <source>
        <dbReference type="Proteomes" id="UP000189703"/>
    </source>
</evidence>
<keyword evidence="8" id="KW-0175">Coiled coil</keyword>
<evidence type="ECO:0000256" key="2">
    <source>
        <dbReference type="ARBA" id="ARBA00004180"/>
    </source>
</evidence>
<keyword evidence="4 7" id="KW-0472">Membrane</keyword>
<feature type="region of interest" description="Disordered" evidence="9">
    <location>
        <begin position="245"/>
        <end position="372"/>
    </location>
</feature>
<evidence type="ECO:0000313" key="11">
    <source>
        <dbReference type="RefSeq" id="XP_010242969.1"/>
    </source>
</evidence>
<dbReference type="GO" id="GO:0072583">
    <property type="term" value="P:clathrin-dependent endocytosis"/>
    <property type="evidence" value="ECO:0000318"/>
    <property type="project" value="GO_Central"/>
</dbReference>
<feature type="region of interest" description="Disordered" evidence="9">
    <location>
        <begin position="99"/>
        <end position="156"/>
    </location>
</feature>
<dbReference type="InterPro" id="IPR000996">
    <property type="entry name" value="Clathrin_L-chain"/>
</dbReference>
<feature type="compositionally biased region" description="Pro residues" evidence="9">
    <location>
        <begin position="292"/>
        <end position="302"/>
    </location>
</feature>
<dbReference type="AlphaFoldDB" id="A0A1U7YUP7"/>
<feature type="compositionally biased region" description="Basic and acidic residues" evidence="9">
    <location>
        <begin position="304"/>
        <end position="326"/>
    </location>
</feature>
<dbReference type="GO" id="GO:0030132">
    <property type="term" value="C:clathrin coat of coated pit"/>
    <property type="evidence" value="ECO:0007669"/>
    <property type="project" value="InterPro"/>
</dbReference>
<dbReference type="OrthoDB" id="782264at2759"/>
<evidence type="ECO:0000256" key="1">
    <source>
        <dbReference type="ARBA" id="ARBA00003913"/>
    </source>
</evidence>
<feature type="region of interest" description="Disordered" evidence="9">
    <location>
        <begin position="1"/>
        <end position="33"/>
    </location>
</feature>
<dbReference type="InParanoid" id="A0A1U7YUP7"/>
<sequence>MSSFDTFMNDGEEVRSSTRPFDDDGYLGYDPRLPSQRFDSYTNFAADEDSKVDPIDVADDIPPPPTSDYNHDFPIEEEITVEHVSHSFDSVPPSPPIYGFSSSVAEDPTPDYSPPLFSSVPVSNGNGKPYDLGADTDDIFTTDGPVLPPPSEMQEEGFALREWRRQNAIHLEEKEKREKEMRNQIIEEAEEYKRTFYEKRKVNCETNKAQNREREKLYLANQEKFHKNADKQYWKAIAELIPYEVPNLEKKRGKKEQEKKPSIVVIQGPKPGKPTDLSRMRQILLKLKHTPPPHMIPPPSPPAKDGKETKDGKDAKDAKDGKDAKDAAPAAAGAATGAAKDAVVNGIPDSKVDAPTAAEDQPATEPEPVIAA</sequence>
<dbReference type="GO" id="GO:0032050">
    <property type="term" value="F:clathrin heavy chain binding"/>
    <property type="evidence" value="ECO:0000318"/>
    <property type="project" value="GO_Central"/>
</dbReference>
<dbReference type="STRING" id="4432.A0A1U7YUP7"/>
<evidence type="ECO:0000256" key="6">
    <source>
        <dbReference type="ARBA" id="ARBA00023329"/>
    </source>
</evidence>
<reference evidence="11" key="1">
    <citation type="submission" date="2025-08" db="UniProtKB">
        <authorList>
            <consortium name="RefSeq"/>
        </authorList>
    </citation>
    <scope>IDENTIFICATION</scope>
</reference>
<keyword evidence="6 7" id="KW-0968">Cytoplasmic vesicle</keyword>
<feature type="coiled-coil region" evidence="8">
    <location>
        <begin position="160"/>
        <end position="195"/>
    </location>
</feature>
<feature type="compositionally biased region" description="Basic and acidic residues" evidence="9">
    <location>
        <begin position="247"/>
        <end position="261"/>
    </location>
</feature>
<dbReference type="PANTHER" id="PTHR10639:SF7">
    <property type="entry name" value="CLATHRIN LIGHT CHAIN"/>
    <property type="match status" value="1"/>
</dbReference>
<evidence type="ECO:0000256" key="3">
    <source>
        <dbReference type="ARBA" id="ARBA00005263"/>
    </source>
</evidence>
<name>A0A1U7YUP7_NELNU</name>
<comment type="function">
    <text evidence="1 7">Clathrin is the major protein of the polyhedral coat of coated pits and vesicles.</text>
</comment>
<gene>
    <name evidence="11" type="primary">LOC104587174</name>
</gene>
<dbReference type="GO" id="GO:0005886">
    <property type="term" value="C:plasma membrane"/>
    <property type="evidence" value="ECO:0000318"/>
    <property type="project" value="GO_Central"/>
</dbReference>
<protein>
    <recommendedName>
        <fullName evidence="7">Clathrin light chain</fullName>
    </recommendedName>
</protein>
<dbReference type="GO" id="GO:0030130">
    <property type="term" value="C:clathrin coat of trans-Golgi network vesicle"/>
    <property type="evidence" value="ECO:0007669"/>
    <property type="project" value="InterPro"/>
</dbReference>
<evidence type="ECO:0000256" key="5">
    <source>
        <dbReference type="ARBA" id="ARBA00023176"/>
    </source>
</evidence>
<dbReference type="PANTHER" id="PTHR10639">
    <property type="entry name" value="CLATHRIN LIGHT CHAIN"/>
    <property type="match status" value="1"/>
</dbReference>
<feature type="region of interest" description="Disordered" evidence="9">
    <location>
        <begin position="45"/>
        <end position="72"/>
    </location>
</feature>
<dbReference type="GO" id="GO:0006886">
    <property type="term" value="P:intracellular protein transport"/>
    <property type="evidence" value="ECO:0007669"/>
    <property type="project" value="InterPro"/>
</dbReference>
<evidence type="ECO:0000256" key="9">
    <source>
        <dbReference type="SAM" id="MobiDB-lite"/>
    </source>
</evidence>
<keyword evidence="10" id="KW-1185">Reference proteome</keyword>
<evidence type="ECO:0000256" key="4">
    <source>
        <dbReference type="ARBA" id="ARBA00023136"/>
    </source>
</evidence>
<dbReference type="GO" id="GO:0030125">
    <property type="term" value="C:clathrin vesicle coat"/>
    <property type="evidence" value="ECO:0000318"/>
    <property type="project" value="GO_Central"/>
</dbReference>
<dbReference type="OMA" id="DDETHHD"/>
<keyword evidence="5 7" id="KW-0168">Coated pit</keyword>